<comment type="caution">
    <text evidence="5">The sequence shown here is derived from an EMBL/GenBank/DDBJ whole genome shotgun (WGS) entry which is preliminary data.</text>
</comment>
<evidence type="ECO:0000256" key="2">
    <source>
        <dbReference type="SAM" id="Coils"/>
    </source>
</evidence>
<evidence type="ECO:0000313" key="5">
    <source>
        <dbReference type="EMBL" id="RMX86807.1"/>
    </source>
</evidence>
<dbReference type="PANTHER" id="PTHR23030:SF39">
    <property type="entry name" value="PROGRAMMED CELL DEATH 6-INTERACTING PROTEIN"/>
    <property type="match status" value="1"/>
</dbReference>
<dbReference type="AlphaFoldDB" id="A0A3M6X7Q3"/>
<comment type="similarity">
    <text evidence="1">Belongs to the palA/RIM20 family.</text>
</comment>
<reference evidence="5 6" key="1">
    <citation type="journal article" date="2018" name="BMC Genomics">
        <title>Genomic evidence for intraspecific hybridization in a clonal and extremely halotolerant yeast.</title>
        <authorList>
            <person name="Gostincar C."/>
            <person name="Stajich J.E."/>
            <person name="Zupancic J."/>
            <person name="Zalar P."/>
            <person name="Gunde-Cimerman N."/>
        </authorList>
    </citation>
    <scope>NUCLEOTIDE SEQUENCE [LARGE SCALE GENOMIC DNA]</scope>
    <source>
        <strain evidence="5 6">EXF-6656</strain>
    </source>
</reference>
<feature type="region of interest" description="Disordered" evidence="3">
    <location>
        <begin position="947"/>
        <end position="989"/>
    </location>
</feature>
<dbReference type="InterPro" id="IPR038499">
    <property type="entry name" value="BRO1_sf"/>
</dbReference>
<dbReference type="Gene3D" id="1.20.140.50">
    <property type="entry name" value="alix/aip1 like domains"/>
    <property type="match status" value="1"/>
</dbReference>
<organism evidence="5 6">
    <name type="scientific">Hortaea werneckii</name>
    <name type="common">Black yeast</name>
    <name type="synonym">Cladosporium werneckii</name>
    <dbReference type="NCBI Taxonomy" id="91943"/>
    <lineage>
        <taxon>Eukaryota</taxon>
        <taxon>Fungi</taxon>
        <taxon>Dikarya</taxon>
        <taxon>Ascomycota</taxon>
        <taxon>Pezizomycotina</taxon>
        <taxon>Dothideomycetes</taxon>
        <taxon>Dothideomycetidae</taxon>
        <taxon>Mycosphaerellales</taxon>
        <taxon>Teratosphaeriaceae</taxon>
        <taxon>Hortaea</taxon>
    </lineage>
</organism>
<feature type="non-terminal residue" evidence="5">
    <location>
        <position position="1"/>
    </location>
</feature>
<evidence type="ECO:0000256" key="1">
    <source>
        <dbReference type="ARBA" id="ARBA00038154"/>
    </source>
</evidence>
<feature type="region of interest" description="Disordered" evidence="3">
    <location>
        <begin position="862"/>
        <end position="928"/>
    </location>
</feature>
<evidence type="ECO:0000256" key="3">
    <source>
        <dbReference type="SAM" id="MobiDB-lite"/>
    </source>
</evidence>
<proteinExistence type="inferred from homology"/>
<dbReference type="Pfam" id="PF03097">
    <property type="entry name" value="BRO1"/>
    <property type="match status" value="1"/>
</dbReference>
<gene>
    <name evidence="5" type="ORF">D0869_02827</name>
</gene>
<protein>
    <recommendedName>
        <fullName evidence="4">BRO1 domain-containing protein</fullName>
    </recommendedName>
</protein>
<evidence type="ECO:0000313" key="6">
    <source>
        <dbReference type="Proteomes" id="UP000281245"/>
    </source>
</evidence>
<dbReference type="Proteomes" id="UP000281245">
    <property type="component" value="Unassembled WGS sequence"/>
</dbReference>
<dbReference type="CDD" id="cd09241">
    <property type="entry name" value="BRO1_ScRim20-like"/>
    <property type="match status" value="1"/>
</dbReference>
<dbReference type="InterPro" id="IPR004328">
    <property type="entry name" value="BRO1_dom"/>
</dbReference>
<feature type="compositionally biased region" description="Low complexity" evidence="3">
    <location>
        <begin position="888"/>
        <end position="928"/>
    </location>
</feature>
<dbReference type="Gene3D" id="1.25.40.280">
    <property type="entry name" value="alix/aip1 like domains"/>
    <property type="match status" value="1"/>
</dbReference>
<dbReference type="EMBL" id="QWIJ01000147">
    <property type="protein sequence ID" value="RMX86807.1"/>
    <property type="molecule type" value="Genomic_DNA"/>
</dbReference>
<dbReference type="PANTHER" id="PTHR23030">
    <property type="entry name" value="PCD6 INTERACTING PROTEIN-RELATED"/>
    <property type="match status" value="1"/>
</dbReference>
<dbReference type="VEuPathDB" id="FungiDB:BTJ68_12150"/>
<accession>A0A3M6X7Q3</accession>
<dbReference type="Pfam" id="PF13949">
    <property type="entry name" value="ALIX_LYPXL_bnd"/>
    <property type="match status" value="1"/>
</dbReference>
<dbReference type="PROSITE" id="PS51180">
    <property type="entry name" value="BRO1"/>
    <property type="match status" value="1"/>
</dbReference>
<dbReference type="GO" id="GO:0005768">
    <property type="term" value="C:endosome"/>
    <property type="evidence" value="ECO:0007669"/>
    <property type="project" value="TreeGrafter"/>
</dbReference>
<name>A0A3M6X7Q3_HORWE</name>
<evidence type="ECO:0000259" key="4">
    <source>
        <dbReference type="PROSITE" id="PS51180"/>
    </source>
</evidence>
<dbReference type="OrthoDB" id="64867at2759"/>
<sequence>QSGSSNWSIEFVASIQIHKDDPSAAGRPATHEPMMHTCRSFEMQSTNPTTSVSIIANDATTIPDGRWTRHCSNRLFTIFQQPSFSPPPSHALELPSTLATSGEISWTTLTMASGGNILAIPFRRTHSLRLSDAIKSYISSKYDQHPATFQHDLEVIDQLRKDAVASLEAHSSGVRKLQGYAAQLVWMGGKFPVDIGADFTWFPSLGYHSHHPQTENNLRFELANIVFNLAAMYSQLALSSNRATADGLKTAASNFCLAAGVIQHLKTSILPELRNAAPPEDMDTLTLESLECLMLAQAQECFWQKAVKDGLKDASIAKLATKVSDLYSEAGDWAVKSASITSEWIHHINAKHHHFAAAAQYRAACDCLEKRKYGEEVARLRDALNCVNVALKEPKVNRAVTSDLQGLRNRVQEDLKRAEKDNDTIYLIPEPPKSELRVLDRASMVASRIPPELAKSQELLSDLRGELGKPLFAKLVPYAVHVAASIYADRRDRLVGNTLVAEYEAMTQRIHELLSSLSLPGSLQALEKPLGLPPGLASHAEEVRQANGVQRLHATIGDTEKLKASTRVLYQEGLDLLRTEAGEDEASRRKYGTDRWNRTPAKDGMPKLYKQVEDIQGYLQQADNSDQMVQERLRQNESLIRLLGGTNRDLEDFVPSSRRATMTAKVEREANQLRGCLNEVSRLEARRKRKVEQLRTKAKEDDVSSDLLREAGRLEREYPMQPVSAGQFEALFDERLKRYQVDEEELKKEEAEQEKLLTRIREANSTFQAVKKGDTSSREREQALQDLENAHMTYKQVMRDLETGRKFYNDLAAIVTRFRDECRNFVYTRRSEAQVLEADLSTSMEGMRIQEQTQNHLLAEKEAQASQQRQARGYNRDGGSGGHSNAQSGGTRSPTTPSGSESTTTPMAAPMPQRPAQVQQPPAVVGMQTPQIPQQTTWQEGMPIVFGGQQGSAAAGAGGSERQHVNGAAGGSAGQQTWDPSQGLKFMPR</sequence>
<dbReference type="SMART" id="SM01041">
    <property type="entry name" value="BRO1"/>
    <property type="match status" value="1"/>
</dbReference>
<feature type="domain" description="BRO1" evidence="4">
    <location>
        <begin position="116"/>
        <end position="510"/>
    </location>
</feature>
<feature type="coiled-coil region" evidence="2">
    <location>
        <begin position="736"/>
        <end position="766"/>
    </location>
</feature>
<keyword evidence="2" id="KW-0175">Coiled coil</keyword>
<dbReference type="InterPro" id="IPR025304">
    <property type="entry name" value="ALIX_V_dom"/>
</dbReference>
<dbReference type="Gene3D" id="1.20.120.560">
    <property type="entry name" value="alix/aip1 in complex with the ypdl late domain"/>
    <property type="match status" value="1"/>
</dbReference>